<organism evidence="4 5">
    <name type="scientific">Dysgonomonas termitidis</name>
    <dbReference type="NCBI Taxonomy" id="1516126"/>
    <lineage>
        <taxon>Bacteria</taxon>
        <taxon>Pseudomonadati</taxon>
        <taxon>Bacteroidota</taxon>
        <taxon>Bacteroidia</taxon>
        <taxon>Bacteroidales</taxon>
        <taxon>Dysgonomonadaceae</taxon>
        <taxon>Dysgonomonas</taxon>
    </lineage>
</organism>
<dbReference type="InterPro" id="IPR036514">
    <property type="entry name" value="SGNH_hydro_sf"/>
</dbReference>
<dbReference type="Gene3D" id="3.40.50.1820">
    <property type="entry name" value="alpha/beta hydrolase"/>
    <property type="match status" value="1"/>
</dbReference>
<feature type="signal peptide" evidence="1">
    <location>
        <begin position="1"/>
        <end position="19"/>
    </location>
</feature>
<accession>A0ABV9L2Y6</accession>
<gene>
    <name evidence="4" type="ORF">ACFO6W_21910</name>
</gene>
<dbReference type="Pfam" id="PF13472">
    <property type="entry name" value="Lipase_GDSL_2"/>
    <property type="match status" value="1"/>
</dbReference>
<name>A0ABV9L2Y6_9BACT</name>
<proteinExistence type="predicted"/>
<dbReference type="InterPro" id="IPR029058">
    <property type="entry name" value="AB_hydrolase_fold"/>
</dbReference>
<evidence type="ECO:0000313" key="4">
    <source>
        <dbReference type="EMBL" id="MFC4676341.1"/>
    </source>
</evidence>
<protein>
    <submittedName>
        <fullName evidence="4">GDSL-type esterase/lipase family protein</fullName>
    </submittedName>
</protein>
<dbReference type="SUPFAM" id="SSF53474">
    <property type="entry name" value="alpha/beta-Hydrolases"/>
    <property type="match status" value="1"/>
</dbReference>
<dbReference type="Gene3D" id="3.40.50.1110">
    <property type="entry name" value="SGNH hydrolase"/>
    <property type="match status" value="1"/>
</dbReference>
<keyword evidence="5" id="KW-1185">Reference proteome</keyword>
<evidence type="ECO:0000256" key="1">
    <source>
        <dbReference type="SAM" id="SignalP"/>
    </source>
</evidence>
<dbReference type="PANTHER" id="PTHR30383:SF5">
    <property type="entry name" value="SGNH HYDROLASE-TYPE ESTERASE DOMAIN-CONTAINING PROTEIN"/>
    <property type="match status" value="1"/>
</dbReference>
<sequence length="469" mass="52687">MKQLLTLALSLLLTTTISAQKRIACIGASITEGAGTTDMAKNSFPAQLGTLLGNEYKVLNFGLGGRTMLRKGDFPYRETEQYKKALASNPDIVFIDLGGNDAKARNRIHMNEMEGDCIDMIKSFRQLPSNPRVILMLPIVSFEPDTAQIWDAVIVNKIIPCLRKAAYKEGIEVLDMHPLLINRKDLMPDNIHPDNEGAAIIARRLFEQVTLKTDKDFDILTNIKVPYTTSEFSGYVCADFKLRGRECKVVKPKEAAPGKPWIWRTRFWAHEPQTDIALLERGFHLVYCDVAELMGNQEALSIWSDFYKILIKAGLSRKSAMEGMSRGAMYSFCWAAANPDKISCVYVDNPLLDCRYLADREGDLGEMTRDFMAAYGLKTKDDIRNFNGSPTDKVKEIVKGRYPILILCADQDEAVPPTQTLLFEEKIKALGGDITVMMKHGFKHHPHSFPNPAPIVDFILKANSNQIMK</sequence>
<evidence type="ECO:0000259" key="2">
    <source>
        <dbReference type="Pfam" id="PF00326"/>
    </source>
</evidence>
<feature type="domain" description="Peptidase S9 prolyl oligopeptidase catalytic" evidence="2">
    <location>
        <begin position="317"/>
        <end position="444"/>
    </location>
</feature>
<dbReference type="Pfam" id="PF00326">
    <property type="entry name" value="Peptidase_S9"/>
    <property type="match status" value="1"/>
</dbReference>
<dbReference type="EMBL" id="JBHSGN010000133">
    <property type="protein sequence ID" value="MFC4676341.1"/>
    <property type="molecule type" value="Genomic_DNA"/>
</dbReference>
<keyword evidence="1" id="KW-0732">Signal</keyword>
<comment type="caution">
    <text evidence="4">The sequence shown here is derived from an EMBL/GenBank/DDBJ whole genome shotgun (WGS) entry which is preliminary data.</text>
</comment>
<dbReference type="RefSeq" id="WP_380000481.1">
    <property type="nucleotide sequence ID" value="NZ_JBHSGN010000133.1"/>
</dbReference>
<evidence type="ECO:0000313" key="5">
    <source>
        <dbReference type="Proteomes" id="UP001596023"/>
    </source>
</evidence>
<dbReference type="InterPro" id="IPR013830">
    <property type="entry name" value="SGNH_hydro"/>
</dbReference>
<dbReference type="PANTHER" id="PTHR30383">
    <property type="entry name" value="THIOESTERASE 1/PROTEASE 1/LYSOPHOSPHOLIPASE L1"/>
    <property type="match status" value="1"/>
</dbReference>
<feature type="domain" description="SGNH hydrolase-type esterase" evidence="3">
    <location>
        <begin position="25"/>
        <end position="199"/>
    </location>
</feature>
<evidence type="ECO:0000259" key="3">
    <source>
        <dbReference type="Pfam" id="PF13472"/>
    </source>
</evidence>
<dbReference type="SUPFAM" id="SSF52266">
    <property type="entry name" value="SGNH hydrolase"/>
    <property type="match status" value="1"/>
</dbReference>
<dbReference type="InterPro" id="IPR001375">
    <property type="entry name" value="Peptidase_S9_cat"/>
</dbReference>
<feature type="chain" id="PRO_5045180920" evidence="1">
    <location>
        <begin position="20"/>
        <end position="469"/>
    </location>
</feature>
<reference evidence="5" key="1">
    <citation type="journal article" date="2019" name="Int. J. Syst. Evol. Microbiol.">
        <title>The Global Catalogue of Microorganisms (GCM) 10K type strain sequencing project: providing services to taxonomists for standard genome sequencing and annotation.</title>
        <authorList>
            <consortium name="The Broad Institute Genomics Platform"/>
            <consortium name="The Broad Institute Genome Sequencing Center for Infectious Disease"/>
            <person name="Wu L."/>
            <person name="Ma J."/>
        </authorList>
    </citation>
    <scope>NUCLEOTIDE SEQUENCE [LARGE SCALE GENOMIC DNA]</scope>
    <source>
        <strain evidence="5">CCUG 66188</strain>
    </source>
</reference>
<dbReference type="Proteomes" id="UP001596023">
    <property type="component" value="Unassembled WGS sequence"/>
</dbReference>
<dbReference type="InterPro" id="IPR051532">
    <property type="entry name" value="Ester_Hydrolysis_Enzymes"/>
</dbReference>